<dbReference type="Proteomes" id="UP000480684">
    <property type="component" value="Unassembled WGS sequence"/>
</dbReference>
<dbReference type="RefSeq" id="WP_163674132.1">
    <property type="nucleotide sequence ID" value="NZ_JAAIYP010000007.1"/>
</dbReference>
<evidence type="ECO:0000256" key="1">
    <source>
        <dbReference type="SAM" id="SignalP"/>
    </source>
</evidence>
<keyword evidence="3" id="KW-1185">Reference proteome</keyword>
<sequence length="100" mass="10683">MSMFRLALILGLLAVSPTWAADQAATDEADLASKTAQVELLRARAMVVSSASVNASLLEADDLLRQLRQAPPAKRALLRAQLDAALTRLDLEIDGASRGR</sequence>
<feature type="chain" id="PRO_5028885553" description="YbgF trimerisation domain-containing protein" evidence="1">
    <location>
        <begin position="21"/>
        <end position="100"/>
    </location>
</feature>
<protein>
    <recommendedName>
        <fullName evidence="4">YbgF trimerisation domain-containing protein</fullName>
    </recommendedName>
</protein>
<dbReference type="AlphaFoldDB" id="A0A7C9QRR0"/>
<comment type="caution">
    <text evidence="2">The sequence shown here is derived from an EMBL/GenBank/DDBJ whole genome shotgun (WGS) entry which is preliminary data.</text>
</comment>
<reference evidence="2 3" key="1">
    <citation type="submission" date="2020-02" db="EMBL/GenBank/DDBJ databases">
        <authorList>
            <person name="Dziuba M."/>
            <person name="Kuznetsov B."/>
            <person name="Mardanov A."/>
            <person name="Ravin N."/>
            <person name="Grouzdev D."/>
        </authorList>
    </citation>
    <scope>NUCLEOTIDE SEQUENCE [LARGE SCALE GENOMIC DNA]</scope>
    <source>
        <strain evidence="2 3">SpK</strain>
    </source>
</reference>
<evidence type="ECO:0008006" key="4">
    <source>
        <dbReference type="Google" id="ProtNLM"/>
    </source>
</evidence>
<organism evidence="2 3">
    <name type="scientific">Magnetospirillum aberrantis SpK</name>
    <dbReference type="NCBI Taxonomy" id="908842"/>
    <lineage>
        <taxon>Bacteria</taxon>
        <taxon>Pseudomonadati</taxon>
        <taxon>Pseudomonadota</taxon>
        <taxon>Alphaproteobacteria</taxon>
        <taxon>Rhodospirillales</taxon>
        <taxon>Rhodospirillaceae</taxon>
        <taxon>Magnetospirillum</taxon>
    </lineage>
</organism>
<name>A0A7C9QRR0_9PROT</name>
<dbReference type="EMBL" id="JAAIYP010000007">
    <property type="protein sequence ID" value="NFV78824.1"/>
    <property type="molecule type" value="Genomic_DNA"/>
</dbReference>
<feature type="signal peptide" evidence="1">
    <location>
        <begin position="1"/>
        <end position="20"/>
    </location>
</feature>
<keyword evidence="1" id="KW-0732">Signal</keyword>
<gene>
    <name evidence="2" type="ORF">G4223_01660</name>
</gene>
<evidence type="ECO:0000313" key="2">
    <source>
        <dbReference type="EMBL" id="NFV78824.1"/>
    </source>
</evidence>
<proteinExistence type="predicted"/>
<evidence type="ECO:0000313" key="3">
    <source>
        <dbReference type="Proteomes" id="UP000480684"/>
    </source>
</evidence>
<accession>A0A7C9QRR0</accession>